<dbReference type="EMBL" id="JBJDOT010000042">
    <property type="protein sequence ID" value="MFK3866298.1"/>
    <property type="molecule type" value="Genomic_DNA"/>
</dbReference>
<dbReference type="Proteomes" id="UP001620262">
    <property type="component" value="Unassembled WGS sequence"/>
</dbReference>
<dbReference type="InterPro" id="IPR003615">
    <property type="entry name" value="HNH_nuc"/>
</dbReference>
<evidence type="ECO:0000313" key="2">
    <source>
        <dbReference type="EMBL" id="MFK3866298.1"/>
    </source>
</evidence>
<dbReference type="InterPro" id="IPR002711">
    <property type="entry name" value="HNH"/>
</dbReference>
<evidence type="ECO:0000313" key="3">
    <source>
        <dbReference type="Proteomes" id="UP001620262"/>
    </source>
</evidence>
<dbReference type="RefSeq" id="WP_404676399.1">
    <property type="nucleotide sequence ID" value="NZ_JBJDOT010000042.1"/>
</dbReference>
<dbReference type="Pfam" id="PF01844">
    <property type="entry name" value="HNH"/>
    <property type="match status" value="1"/>
</dbReference>
<dbReference type="GO" id="GO:0004519">
    <property type="term" value="F:endonuclease activity"/>
    <property type="evidence" value="ECO:0007669"/>
    <property type="project" value="UniProtKB-KW"/>
</dbReference>
<organism evidence="2 3">
    <name type="scientific">Pseudoalteromonas rhizosphaerae</name>
    <dbReference type="NCBI Taxonomy" id="2518973"/>
    <lineage>
        <taxon>Bacteria</taxon>
        <taxon>Pseudomonadati</taxon>
        <taxon>Pseudomonadota</taxon>
        <taxon>Gammaproteobacteria</taxon>
        <taxon>Alteromonadales</taxon>
        <taxon>Pseudoalteromonadaceae</taxon>
        <taxon>Pseudoalteromonas</taxon>
    </lineage>
</organism>
<comment type="caution">
    <text evidence="2">The sequence shown here is derived from an EMBL/GenBank/DDBJ whole genome shotgun (WGS) entry which is preliminary data.</text>
</comment>
<evidence type="ECO:0000259" key="1">
    <source>
        <dbReference type="Pfam" id="PF01844"/>
    </source>
</evidence>
<keyword evidence="3" id="KW-1185">Reference proteome</keyword>
<accession>A0ABW8L2N9</accession>
<dbReference type="CDD" id="cd00085">
    <property type="entry name" value="HNHc"/>
    <property type="match status" value="1"/>
</dbReference>
<dbReference type="Gene3D" id="1.10.30.50">
    <property type="match status" value="1"/>
</dbReference>
<gene>
    <name evidence="2" type="ORF">ACI2JU_20835</name>
</gene>
<proteinExistence type="predicted"/>
<protein>
    <submittedName>
        <fullName evidence="2">HNH endonuclease</fullName>
    </submittedName>
</protein>
<name>A0ABW8L2N9_9GAMM</name>
<keyword evidence="2" id="KW-0378">Hydrolase</keyword>
<keyword evidence="2" id="KW-0540">Nuclease</keyword>
<keyword evidence="2" id="KW-0255">Endonuclease</keyword>
<sequence>MSEALETRRKMMKYDTSDWSEASIRFEAQGKAPKSYGERVFRFGAAMTLSVLLPRRGWKLVKSTKNYAYLQPPEISKENIYSLKAKVPTKEQALEIARHCYAKEESWMGQLGEWPAWYTHKRRTIMNELVSSEDRRSITKKFAYELPPKSALHIGEWGVWELKVVKSDADFEVYESGAVSRDEIPKIDDTQIIEGQELSYQLTKYERSSKARQQCIEHHGVKCKVCDLNFESLYGDIGRGFIHVHHIVPVSRQKGEYQIDPINDLIPVCPNCHSMLHRRDPPHSIEELRAILLNRF</sequence>
<reference evidence="2 3" key="1">
    <citation type="submission" date="2024-11" db="EMBL/GenBank/DDBJ databases">
        <title>The Natural Products Discovery Center: Release of the First 8490 Sequenced Strains for Exploring Actinobacteria Biosynthetic Diversity.</title>
        <authorList>
            <person name="Kalkreuter E."/>
            <person name="Kautsar S.A."/>
            <person name="Yang D."/>
            <person name="Bader C.D."/>
            <person name="Teijaro C.N."/>
            <person name="Fluegel L."/>
            <person name="Davis C.M."/>
            <person name="Simpson J.R."/>
            <person name="Lauterbach L."/>
            <person name="Steele A.D."/>
            <person name="Gui C."/>
            <person name="Meng S."/>
            <person name="Li G."/>
            <person name="Viehrig K."/>
            <person name="Ye F."/>
            <person name="Su P."/>
            <person name="Kiefer A.F."/>
            <person name="Nichols A."/>
            <person name="Cepeda A.J."/>
            <person name="Yan W."/>
            <person name="Fan B."/>
            <person name="Jiang Y."/>
            <person name="Adhikari A."/>
            <person name="Zheng C.-J."/>
            <person name="Schuster L."/>
            <person name="Cowan T.M."/>
            <person name="Smanski M.J."/>
            <person name="Chevrette M.G."/>
            <person name="De Carvalho L.P.S."/>
            <person name="Shen B."/>
        </authorList>
    </citation>
    <scope>NUCLEOTIDE SEQUENCE [LARGE SCALE GENOMIC DNA]</scope>
    <source>
        <strain evidence="2 3">NPDC078403</strain>
    </source>
</reference>
<feature type="domain" description="HNH" evidence="1">
    <location>
        <begin position="223"/>
        <end position="279"/>
    </location>
</feature>